<feature type="signal peptide" evidence="5">
    <location>
        <begin position="1"/>
        <end position="25"/>
    </location>
</feature>
<feature type="chain" id="PRO_5046188584" description="Ig-like domain-containing protein" evidence="5">
    <location>
        <begin position="26"/>
        <end position="347"/>
    </location>
</feature>
<evidence type="ECO:0000256" key="4">
    <source>
        <dbReference type="SAM" id="Phobius"/>
    </source>
</evidence>
<dbReference type="InterPro" id="IPR013783">
    <property type="entry name" value="Ig-like_fold"/>
</dbReference>
<dbReference type="InterPro" id="IPR003599">
    <property type="entry name" value="Ig_sub"/>
</dbReference>
<keyword evidence="8" id="KW-1185">Reference proteome</keyword>
<keyword evidence="4" id="KW-1133">Transmembrane helix</keyword>
<dbReference type="Gene3D" id="2.60.40.10">
    <property type="entry name" value="Immunoglobulins"/>
    <property type="match status" value="3"/>
</dbReference>
<evidence type="ECO:0000256" key="3">
    <source>
        <dbReference type="SAM" id="MobiDB-lite"/>
    </source>
</evidence>
<gene>
    <name evidence="7" type="ORF">KUTeg_018063</name>
</gene>
<dbReference type="InterPro" id="IPR013098">
    <property type="entry name" value="Ig_I-set"/>
</dbReference>
<evidence type="ECO:0000313" key="7">
    <source>
        <dbReference type="EMBL" id="KAJ8304480.1"/>
    </source>
</evidence>
<evidence type="ECO:0000256" key="2">
    <source>
        <dbReference type="ARBA" id="ARBA00023157"/>
    </source>
</evidence>
<dbReference type="SUPFAM" id="SSF48726">
    <property type="entry name" value="Immunoglobulin"/>
    <property type="match status" value="2"/>
</dbReference>
<keyword evidence="2" id="KW-1015">Disulfide bond</keyword>
<feature type="transmembrane region" description="Helical" evidence="4">
    <location>
        <begin position="289"/>
        <end position="310"/>
    </location>
</feature>
<dbReference type="InterPro" id="IPR036179">
    <property type="entry name" value="Ig-like_dom_sf"/>
</dbReference>
<dbReference type="EMBL" id="JARBDR010000903">
    <property type="protein sequence ID" value="KAJ8304480.1"/>
    <property type="molecule type" value="Genomic_DNA"/>
</dbReference>
<keyword evidence="4" id="KW-0472">Membrane</keyword>
<dbReference type="PROSITE" id="PS50835">
    <property type="entry name" value="IG_LIKE"/>
    <property type="match status" value="2"/>
</dbReference>
<keyword evidence="5" id="KW-0732">Signal</keyword>
<name>A0ABQ9ELP2_TEGGR</name>
<dbReference type="InterPro" id="IPR007110">
    <property type="entry name" value="Ig-like_dom"/>
</dbReference>
<dbReference type="SMART" id="SM00408">
    <property type="entry name" value="IGc2"/>
    <property type="match status" value="3"/>
</dbReference>
<evidence type="ECO:0000313" key="8">
    <source>
        <dbReference type="Proteomes" id="UP001217089"/>
    </source>
</evidence>
<evidence type="ECO:0000256" key="5">
    <source>
        <dbReference type="SAM" id="SignalP"/>
    </source>
</evidence>
<dbReference type="Proteomes" id="UP001217089">
    <property type="component" value="Unassembled WGS sequence"/>
</dbReference>
<dbReference type="PANTHER" id="PTHR44170">
    <property type="entry name" value="PROTEIN SIDEKICK"/>
    <property type="match status" value="1"/>
</dbReference>
<feature type="compositionally biased region" description="Basic and acidic residues" evidence="3">
    <location>
        <begin position="326"/>
        <end position="347"/>
    </location>
</feature>
<protein>
    <recommendedName>
        <fullName evidence="6">Ig-like domain-containing protein</fullName>
    </recommendedName>
</protein>
<proteinExistence type="predicted"/>
<sequence>MIGISKMQLLIFTVILPALITTVLAEAKIEITPSYASNTIRKSKGQSFTLHCRYKSETEISRSDKLELFLDNNPNFVSNGLSISQIVDTEAKELRLTAEKKALVMDDGGIYTCKETSKNVSTSVTVQVVDVIVEEVEYNTDQVNLTCKTDFHPLKNKNDSYTVTWTKNNTALNSKRATANGMQLTIDNPVWPEDLGQYECNLHFGDSYLNVSGYPYPVVTWYKDDNPIDTSVSRVNTETFDYVKNAKLIIYTLDFSDKGKYKCYVNSTHSGFNNTEAVIDIKVKDRLAALWPFLGIVAEVIVLCLIIFIYEKKRSKEMENEDDIPDEKVANNKDHKEKDIRQRNVKA</sequence>
<dbReference type="InterPro" id="IPR003598">
    <property type="entry name" value="Ig_sub2"/>
</dbReference>
<feature type="domain" description="Ig-like" evidence="6">
    <location>
        <begin position="17"/>
        <end position="125"/>
    </location>
</feature>
<organism evidence="7 8">
    <name type="scientific">Tegillarca granosa</name>
    <name type="common">Malaysian cockle</name>
    <name type="synonym">Anadara granosa</name>
    <dbReference type="NCBI Taxonomy" id="220873"/>
    <lineage>
        <taxon>Eukaryota</taxon>
        <taxon>Metazoa</taxon>
        <taxon>Spiralia</taxon>
        <taxon>Lophotrochozoa</taxon>
        <taxon>Mollusca</taxon>
        <taxon>Bivalvia</taxon>
        <taxon>Autobranchia</taxon>
        <taxon>Pteriomorphia</taxon>
        <taxon>Arcoida</taxon>
        <taxon>Arcoidea</taxon>
        <taxon>Arcidae</taxon>
        <taxon>Tegillarca</taxon>
    </lineage>
</organism>
<reference evidence="7 8" key="1">
    <citation type="submission" date="2022-12" db="EMBL/GenBank/DDBJ databases">
        <title>Chromosome-level genome of Tegillarca granosa.</title>
        <authorList>
            <person name="Kim J."/>
        </authorList>
    </citation>
    <scope>NUCLEOTIDE SEQUENCE [LARGE SCALE GENOMIC DNA]</scope>
    <source>
        <strain evidence="7">Teg-2019</strain>
        <tissue evidence="7">Adductor muscle</tissue>
    </source>
</reference>
<accession>A0ABQ9ELP2</accession>
<evidence type="ECO:0000256" key="1">
    <source>
        <dbReference type="ARBA" id="ARBA00022737"/>
    </source>
</evidence>
<keyword evidence="1" id="KW-0677">Repeat</keyword>
<feature type="domain" description="Ig-like" evidence="6">
    <location>
        <begin position="193"/>
        <end position="279"/>
    </location>
</feature>
<comment type="caution">
    <text evidence="7">The sequence shown here is derived from an EMBL/GenBank/DDBJ whole genome shotgun (WGS) entry which is preliminary data.</text>
</comment>
<evidence type="ECO:0000259" key="6">
    <source>
        <dbReference type="PROSITE" id="PS50835"/>
    </source>
</evidence>
<feature type="region of interest" description="Disordered" evidence="3">
    <location>
        <begin position="315"/>
        <end position="347"/>
    </location>
</feature>
<keyword evidence="4" id="KW-0812">Transmembrane</keyword>
<dbReference type="SMART" id="SM00409">
    <property type="entry name" value="IG"/>
    <property type="match status" value="2"/>
</dbReference>
<dbReference type="Pfam" id="PF07679">
    <property type="entry name" value="I-set"/>
    <property type="match status" value="1"/>
</dbReference>
<dbReference type="PANTHER" id="PTHR44170:SF6">
    <property type="entry name" value="CONTACTIN"/>
    <property type="match status" value="1"/>
</dbReference>